<protein>
    <submittedName>
        <fullName evidence="1">Uncharacterized protein</fullName>
    </submittedName>
</protein>
<name>A0ABR4F9U5_9PEZI</name>
<evidence type="ECO:0000313" key="2">
    <source>
        <dbReference type="Proteomes" id="UP001600888"/>
    </source>
</evidence>
<accession>A0ABR4F9U5</accession>
<keyword evidence="2" id="KW-1185">Reference proteome</keyword>
<evidence type="ECO:0000313" key="1">
    <source>
        <dbReference type="EMBL" id="KAL2291479.1"/>
    </source>
</evidence>
<reference evidence="1 2" key="1">
    <citation type="submission" date="2024-03" db="EMBL/GenBank/DDBJ databases">
        <title>A high-quality draft genome sequence of Diaporthe vaccinii, a causative agent of upright dieback and viscid rot disease in cranberry plants.</title>
        <authorList>
            <person name="Sarrasin M."/>
            <person name="Lang B.F."/>
            <person name="Burger G."/>
        </authorList>
    </citation>
    <scope>NUCLEOTIDE SEQUENCE [LARGE SCALE GENOMIC DNA]</scope>
    <source>
        <strain evidence="1 2">IS7</strain>
    </source>
</reference>
<dbReference type="Proteomes" id="UP001600888">
    <property type="component" value="Unassembled WGS sequence"/>
</dbReference>
<gene>
    <name evidence="1" type="ORF">FJTKL_12871</name>
</gene>
<proteinExistence type="predicted"/>
<sequence>MNGMKHTITHEDVFDTREHVEAMRVKLDEIHKFYEENLKRPPQSQGSPHPPSYPSFDAGSFVLYEEQGNYSEAEAGLCPHARLEDLWADDPKFQTDLPRRNIFKCGCSSTADSHNLQYTLLPFSVFVQVIGRYGGMRWQVYVRSLTSNTPISLILGEIDPRELSKIEAWIDQAALHSVENHLSNGLQTSFVQEHKDTISVLRMKTNSIKYTAKLLNVVFRTTNGAFIVDRFSSIQVLQYGTTWHPDCPAEPVPAQLFPQAHVNIVLTCLPDDSQAQKCFTVRVNQDTNVSVTGKPRYVEVDDAICFQEIIKAGSQGSSPSDPVECSKITLEFSDSADAQEFLADLKDAKKRLRMQYLRQVRWEDKLIGQLDLPGELIIRNLVLQDVQLKIILDRVTGVFRMALVRRDHSAGVTFEVPPNFLQDLEAGKESGYENHPAWFVNISKDRVNIIKQESGMDPLVAPSKAFQDYLGTT</sequence>
<organism evidence="1 2">
    <name type="scientific">Diaporthe vaccinii</name>
    <dbReference type="NCBI Taxonomy" id="105482"/>
    <lineage>
        <taxon>Eukaryota</taxon>
        <taxon>Fungi</taxon>
        <taxon>Dikarya</taxon>
        <taxon>Ascomycota</taxon>
        <taxon>Pezizomycotina</taxon>
        <taxon>Sordariomycetes</taxon>
        <taxon>Sordariomycetidae</taxon>
        <taxon>Diaporthales</taxon>
        <taxon>Diaporthaceae</taxon>
        <taxon>Diaporthe</taxon>
        <taxon>Diaporthe eres species complex</taxon>
    </lineage>
</organism>
<comment type="caution">
    <text evidence="1">The sequence shown here is derived from an EMBL/GenBank/DDBJ whole genome shotgun (WGS) entry which is preliminary data.</text>
</comment>
<dbReference type="EMBL" id="JBAWTH010000006">
    <property type="protein sequence ID" value="KAL2291479.1"/>
    <property type="molecule type" value="Genomic_DNA"/>
</dbReference>